<evidence type="ECO:0000313" key="2">
    <source>
        <dbReference type="EMBL" id="GMU06092.1"/>
    </source>
</evidence>
<evidence type="ECO:0000313" key="3">
    <source>
        <dbReference type="Proteomes" id="UP001342631"/>
    </source>
</evidence>
<organism evidence="2 3">
    <name type="scientific">Corallococcus caeni</name>
    <dbReference type="NCBI Taxonomy" id="3082388"/>
    <lineage>
        <taxon>Bacteria</taxon>
        <taxon>Pseudomonadati</taxon>
        <taxon>Myxococcota</taxon>
        <taxon>Myxococcia</taxon>
        <taxon>Myxococcales</taxon>
        <taxon>Cystobacterineae</taxon>
        <taxon>Myxococcaceae</taxon>
        <taxon>Corallococcus</taxon>
    </lineage>
</organism>
<comment type="caution">
    <text evidence="2">The sequence shown here is derived from an EMBL/GenBank/DDBJ whole genome shotgun (WGS) entry which is preliminary data.</text>
</comment>
<feature type="transmembrane region" description="Helical" evidence="1">
    <location>
        <begin position="68"/>
        <end position="87"/>
    </location>
</feature>
<reference evidence="2 3" key="1">
    <citation type="journal article" date="2024" name="Arch. Microbiol.">
        <title>Corallococcus caeni sp. nov., a novel myxobacterium isolated from activated sludge.</title>
        <authorList>
            <person name="Tomita S."/>
            <person name="Nakai R."/>
            <person name="Kuroda K."/>
            <person name="Kurashita H."/>
            <person name="Hatamoto M."/>
            <person name="Yamaguchi T."/>
            <person name="Narihiro T."/>
        </authorList>
    </citation>
    <scope>NUCLEOTIDE SEQUENCE [LARGE SCALE GENOMIC DNA]</scope>
    <source>
        <strain evidence="2 3">NO1</strain>
    </source>
</reference>
<proteinExistence type="predicted"/>
<dbReference type="Proteomes" id="UP001342631">
    <property type="component" value="Unassembled WGS sequence"/>
</dbReference>
<evidence type="ECO:0008006" key="4">
    <source>
        <dbReference type="Google" id="ProtNLM"/>
    </source>
</evidence>
<evidence type="ECO:0000256" key="1">
    <source>
        <dbReference type="SAM" id="Phobius"/>
    </source>
</evidence>
<keyword evidence="3" id="KW-1185">Reference proteome</keyword>
<dbReference type="RefSeq" id="WP_338276886.1">
    <property type="nucleotide sequence ID" value="NZ_BTTX01000002.1"/>
</dbReference>
<sequence length="88" mass="8993">MLPTEKQCLATGFAALGLSAAAYLIFMLRYAAGTRAGLGLWATLADALLGVAASCAVYAAVRHRSNPALLLLVGCGLALAVFVFFSAS</sequence>
<gene>
    <name evidence="2" type="ORF">ASNO1_23450</name>
</gene>
<name>A0ABQ6QQ10_9BACT</name>
<feature type="transmembrane region" description="Helical" evidence="1">
    <location>
        <begin position="12"/>
        <end position="32"/>
    </location>
</feature>
<protein>
    <recommendedName>
        <fullName evidence="4">GGDEF domain-containing protein</fullName>
    </recommendedName>
</protein>
<feature type="transmembrane region" description="Helical" evidence="1">
    <location>
        <begin position="38"/>
        <end position="61"/>
    </location>
</feature>
<keyword evidence="1" id="KW-0472">Membrane</keyword>
<keyword evidence="1" id="KW-1133">Transmembrane helix</keyword>
<keyword evidence="1" id="KW-0812">Transmembrane</keyword>
<dbReference type="EMBL" id="BTTX01000002">
    <property type="protein sequence ID" value="GMU06092.1"/>
    <property type="molecule type" value="Genomic_DNA"/>
</dbReference>
<accession>A0ABQ6QQ10</accession>